<evidence type="ECO:0000256" key="3">
    <source>
        <dbReference type="ARBA" id="ARBA00022722"/>
    </source>
</evidence>
<dbReference type="OrthoDB" id="392925at2759"/>
<dbReference type="InterPro" id="IPR021869">
    <property type="entry name" value="RNase_Zc3h12_NYN"/>
</dbReference>
<evidence type="ECO:0000256" key="6">
    <source>
        <dbReference type="ARBA" id="ARBA00022771"/>
    </source>
</evidence>
<dbReference type="InterPro" id="IPR051101">
    <property type="entry name" value="ZC3H12/N4BP1_RNase_Reg"/>
</dbReference>
<dbReference type="EMBL" id="CAHIKZ030003537">
    <property type="protein sequence ID" value="CAE1301568.1"/>
    <property type="molecule type" value="Genomic_DNA"/>
</dbReference>
<dbReference type="Pfam" id="PF18039">
    <property type="entry name" value="UBA_6"/>
    <property type="match status" value="1"/>
</dbReference>
<dbReference type="GO" id="GO:0016787">
    <property type="term" value="F:hydrolase activity"/>
    <property type="evidence" value="ECO:0007669"/>
    <property type="project" value="UniProtKB-KW"/>
</dbReference>
<proteinExistence type="inferred from homology"/>
<keyword evidence="14" id="KW-1185">Reference proteome</keyword>
<dbReference type="FunFam" id="3.40.50.11980:FF:000001">
    <property type="entry name" value="ZC3H12A isoform 1"/>
    <property type="match status" value="1"/>
</dbReference>
<dbReference type="InterPro" id="IPR040546">
    <property type="entry name" value="Rege-1_UBA-like"/>
</dbReference>
<reference evidence="13" key="1">
    <citation type="submission" date="2021-01" db="EMBL/GenBank/DDBJ databases">
        <authorList>
            <person name="Li R."/>
            <person name="Bekaert M."/>
        </authorList>
    </citation>
    <scope>NUCLEOTIDE SEQUENCE</scope>
    <source>
        <strain evidence="13">Farmed</strain>
    </source>
</reference>
<feature type="compositionally biased region" description="Basic and acidic residues" evidence="11">
    <location>
        <begin position="342"/>
        <end position="351"/>
    </location>
</feature>
<dbReference type="Gene3D" id="3.40.50.11980">
    <property type="match status" value="1"/>
</dbReference>
<keyword evidence="4 10" id="KW-0479">Metal-binding</keyword>
<protein>
    <submittedName>
        <fullName evidence="13">ZC3H12</fullName>
        <ecNumber evidence="13">3.1.-.-</ecNumber>
    </submittedName>
</protein>
<dbReference type="PANTHER" id="PTHR12876">
    <property type="entry name" value="N4BP1-RELATED"/>
    <property type="match status" value="1"/>
</dbReference>
<feature type="region of interest" description="Disordered" evidence="11">
    <location>
        <begin position="96"/>
        <end position="120"/>
    </location>
</feature>
<name>A0A812DE42_ACAPH</name>
<sequence>MTNLFQEDCHQHSVSENEEEDPKSEKDSSSDEEEQRIRSNPNYMSKVDYALRLGYDEAHLMTVLKKLGPEAEQNDVLLAELVKLFASTKVSEEPEFVSSLPPESALQNKVSSPTPEDNGDNLRMIVIDGSNVAMQHGNREVFSCKGIKYAVDYFKQRGHQKIVVFVPLWRKESPRKDAPITDQEILTELEKERILVFTPARTIKGRRVACYDDRYILKVANELDGIVVSNDNYRDLLNENEGFRKVIEERLLMYSFMDDKFMPPDDPLGRHGPSLDNFLRKTPTAPEPLPPNCPYGKKCTYGNKCKYHHPERGNMPHKTVTEKLAERYKPMIQEVKDRAIAEVEKNKSDKKSKAKSPLNRTKSIVLKDDDTGELPNPTRDLKPNEVRQPMDDYNERLTKLAMNIKLSESDDVELLSGTPNYFSPLSSAKSYPLPNSLCVSTNICDDSKSIQLVGTCTEH</sequence>
<evidence type="ECO:0000256" key="11">
    <source>
        <dbReference type="SAM" id="MobiDB-lite"/>
    </source>
</evidence>
<evidence type="ECO:0000256" key="2">
    <source>
        <dbReference type="ARBA" id="ARBA00010922"/>
    </source>
</evidence>
<dbReference type="GO" id="GO:0003729">
    <property type="term" value="F:mRNA binding"/>
    <property type="evidence" value="ECO:0007669"/>
    <property type="project" value="TreeGrafter"/>
</dbReference>
<keyword evidence="8 10" id="KW-0862">Zinc</keyword>
<feature type="domain" description="C3H1-type" evidence="12">
    <location>
        <begin position="287"/>
        <end position="312"/>
    </location>
</feature>
<comment type="caution">
    <text evidence="13">The sequence shown here is derived from an EMBL/GenBank/DDBJ whole genome shotgun (WGS) entry which is preliminary data.</text>
</comment>
<dbReference type="PROSITE" id="PS50103">
    <property type="entry name" value="ZF_C3H1"/>
    <property type="match status" value="1"/>
</dbReference>
<comment type="similarity">
    <text evidence="2">Belongs to the ZC3H12 family.</text>
</comment>
<evidence type="ECO:0000256" key="8">
    <source>
        <dbReference type="ARBA" id="ARBA00022833"/>
    </source>
</evidence>
<dbReference type="InterPro" id="IPR000571">
    <property type="entry name" value="Znf_CCCH"/>
</dbReference>
<dbReference type="GO" id="GO:0004521">
    <property type="term" value="F:RNA endonuclease activity"/>
    <property type="evidence" value="ECO:0007669"/>
    <property type="project" value="TreeGrafter"/>
</dbReference>
<dbReference type="GO" id="GO:0036464">
    <property type="term" value="C:cytoplasmic ribonucleoprotein granule"/>
    <property type="evidence" value="ECO:0007669"/>
    <property type="project" value="TreeGrafter"/>
</dbReference>
<evidence type="ECO:0000259" key="12">
    <source>
        <dbReference type="PROSITE" id="PS50103"/>
    </source>
</evidence>
<dbReference type="AlphaFoldDB" id="A0A812DE42"/>
<evidence type="ECO:0000256" key="1">
    <source>
        <dbReference type="ARBA" id="ARBA00001946"/>
    </source>
</evidence>
<feature type="zinc finger region" description="C3H1-type" evidence="10">
    <location>
        <begin position="287"/>
        <end position="312"/>
    </location>
</feature>
<keyword evidence="9" id="KW-0460">Magnesium</keyword>
<dbReference type="PANTHER" id="PTHR12876:SF35">
    <property type="entry name" value="LD08718P-RELATED"/>
    <property type="match status" value="1"/>
</dbReference>
<evidence type="ECO:0000256" key="10">
    <source>
        <dbReference type="PROSITE-ProRule" id="PRU00723"/>
    </source>
</evidence>
<keyword evidence="7 13" id="KW-0378">Hydrolase</keyword>
<keyword evidence="3" id="KW-0540">Nuclease</keyword>
<evidence type="ECO:0000256" key="5">
    <source>
        <dbReference type="ARBA" id="ARBA00022759"/>
    </source>
</evidence>
<gene>
    <name evidence="13" type="ORF">SPHA_54476</name>
</gene>
<evidence type="ECO:0000313" key="13">
    <source>
        <dbReference type="EMBL" id="CAE1301568.1"/>
    </source>
</evidence>
<keyword evidence="5" id="KW-0255">Endonuclease</keyword>
<feature type="compositionally biased region" description="Polar residues" evidence="11">
    <location>
        <begin position="105"/>
        <end position="115"/>
    </location>
</feature>
<dbReference type="GO" id="GO:0005634">
    <property type="term" value="C:nucleus"/>
    <property type="evidence" value="ECO:0007669"/>
    <property type="project" value="TreeGrafter"/>
</dbReference>
<comment type="cofactor">
    <cofactor evidence="1">
        <name>Mg(2+)</name>
        <dbReference type="ChEBI" id="CHEBI:18420"/>
    </cofactor>
</comment>
<feature type="region of interest" description="Disordered" evidence="11">
    <location>
        <begin position="1"/>
        <end position="41"/>
    </location>
</feature>
<dbReference type="Pfam" id="PF11977">
    <property type="entry name" value="RNase_Zc3h12a"/>
    <property type="match status" value="1"/>
</dbReference>
<accession>A0A812DE42</accession>
<keyword evidence="6 10" id="KW-0863">Zinc-finger</keyword>
<evidence type="ECO:0000256" key="9">
    <source>
        <dbReference type="ARBA" id="ARBA00022842"/>
    </source>
</evidence>
<dbReference type="EC" id="3.1.-.-" evidence="13"/>
<feature type="region of interest" description="Disordered" evidence="11">
    <location>
        <begin position="342"/>
        <end position="362"/>
    </location>
</feature>
<dbReference type="GO" id="GO:0008270">
    <property type="term" value="F:zinc ion binding"/>
    <property type="evidence" value="ECO:0007669"/>
    <property type="project" value="UniProtKB-KW"/>
</dbReference>
<evidence type="ECO:0000256" key="4">
    <source>
        <dbReference type="ARBA" id="ARBA00022723"/>
    </source>
</evidence>
<evidence type="ECO:0000313" key="14">
    <source>
        <dbReference type="Proteomes" id="UP000597762"/>
    </source>
</evidence>
<dbReference type="Proteomes" id="UP000597762">
    <property type="component" value="Unassembled WGS sequence"/>
</dbReference>
<evidence type="ECO:0000256" key="7">
    <source>
        <dbReference type="ARBA" id="ARBA00022801"/>
    </source>
</evidence>
<organism evidence="13 14">
    <name type="scientific">Acanthosepion pharaonis</name>
    <name type="common">Pharaoh cuttlefish</name>
    <name type="synonym">Sepia pharaonis</name>
    <dbReference type="NCBI Taxonomy" id="158019"/>
    <lineage>
        <taxon>Eukaryota</taxon>
        <taxon>Metazoa</taxon>
        <taxon>Spiralia</taxon>
        <taxon>Lophotrochozoa</taxon>
        <taxon>Mollusca</taxon>
        <taxon>Cephalopoda</taxon>
        <taxon>Coleoidea</taxon>
        <taxon>Decapodiformes</taxon>
        <taxon>Sepiida</taxon>
        <taxon>Sepiina</taxon>
        <taxon>Sepiidae</taxon>
        <taxon>Acanthosepion</taxon>
    </lineage>
</organism>